<proteinExistence type="predicted"/>
<dbReference type="EMBL" id="CCEH01000038">
    <property type="protein sequence ID" value="CDR29396.1"/>
    <property type="molecule type" value="Genomic_DNA"/>
</dbReference>
<dbReference type="RefSeq" id="WP_047532299.1">
    <property type="nucleotide sequence ID" value="NZ_CCEH01000038.1"/>
</dbReference>
<name>A0A077ULW4_9STAP</name>
<dbReference type="AlphaFoldDB" id="A0A077ULW4"/>
<reference evidence="2 3" key="1">
    <citation type="submission" date="2014-05" db="EMBL/GenBank/DDBJ databases">
        <authorList>
            <person name="Aslett A.Martin."/>
            <person name="De Silva Nishadi"/>
        </authorList>
    </citation>
    <scope>NUCLEOTIDE SEQUENCE [LARGE SCALE GENOMIC DNA]</scope>
</reference>
<keyword evidence="1" id="KW-1133">Transmembrane helix</keyword>
<dbReference type="Pfam" id="PF07751">
    <property type="entry name" value="Abi_2"/>
    <property type="match status" value="1"/>
</dbReference>
<evidence type="ECO:0000313" key="2">
    <source>
        <dbReference type="EMBL" id="CDR29396.1"/>
    </source>
</evidence>
<evidence type="ECO:0000256" key="1">
    <source>
        <dbReference type="SAM" id="Phobius"/>
    </source>
</evidence>
<feature type="transmembrane region" description="Helical" evidence="1">
    <location>
        <begin position="262"/>
        <end position="279"/>
    </location>
</feature>
<dbReference type="Proteomes" id="UP000044616">
    <property type="component" value="Unassembled WGS sequence"/>
</dbReference>
<evidence type="ECO:0000313" key="3">
    <source>
        <dbReference type="Proteomes" id="UP000044616"/>
    </source>
</evidence>
<keyword evidence="1" id="KW-0472">Membrane</keyword>
<sequence length="335" mass="39376">MNRKIPKTTDGLMRHIRDNKGIQINGSTEKIQLRNIGYFHGFKGYNFFLNKEEELNFEKFSELQALYSFDTEIKSLFYKHVMFCETAIKNRLLEIVCVTSGFDLDSLFQKSLTYYKSYSPGSSKYKKHLKNTMRLRRDIYDMIHEHCNSKPYIYHYIHQDRAVPLYAVFELFTLGNLVFFTRCMSQNLNIEAQKQLKLYSPAFDQSKDILGDIIDCMKGLRNAIAHNGVLYDCRFKTGETSNRLKEYLGVKMGIHNLDFDRIIDYLILLILICAGLSYSKTELQRIISQFEQNLDYLRSKISESTYDKIIGVQARPKLRSLKNFINNLDFYLKTD</sequence>
<organism evidence="2 3">
    <name type="scientific">Staphylococcus schweitzeri</name>
    <dbReference type="NCBI Taxonomy" id="1654388"/>
    <lineage>
        <taxon>Bacteria</taxon>
        <taxon>Bacillati</taxon>
        <taxon>Bacillota</taxon>
        <taxon>Bacilli</taxon>
        <taxon>Bacillales</taxon>
        <taxon>Staphylococcaceae</taxon>
        <taxon>Staphylococcus</taxon>
    </lineage>
</organism>
<accession>A0A077ULW4</accession>
<keyword evidence="1" id="KW-0812">Transmembrane</keyword>
<protein>
    <submittedName>
        <fullName evidence="2">Abi-like family protein</fullName>
    </submittedName>
</protein>
<dbReference type="InterPro" id="IPR011664">
    <property type="entry name" value="Abi_system_AbiD/AbiF-like"/>
</dbReference>
<gene>
    <name evidence="2" type="ORF">ERS140147_02609</name>
</gene>